<proteinExistence type="predicted"/>
<keyword evidence="2" id="KW-1185">Reference proteome</keyword>
<dbReference type="EMBL" id="BMFT01000001">
    <property type="protein sequence ID" value="GGH21400.1"/>
    <property type="molecule type" value="Genomic_DNA"/>
</dbReference>
<accession>A0ABQ1YEH0</accession>
<gene>
    <name evidence="1" type="ORF">GCM10008013_19280</name>
</gene>
<organism evidence="1 2">
    <name type="scientific">Paenibacillus segetis</name>
    <dbReference type="NCBI Taxonomy" id="1325360"/>
    <lineage>
        <taxon>Bacteria</taxon>
        <taxon>Bacillati</taxon>
        <taxon>Bacillota</taxon>
        <taxon>Bacilli</taxon>
        <taxon>Bacillales</taxon>
        <taxon>Paenibacillaceae</taxon>
        <taxon>Paenibacillus</taxon>
    </lineage>
</organism>
<sequence>MVLSAPPNRPIKVAMTADRNTIEPNEIEDSMIAIRIMNPVTAFSINMTWEMPLKVTEIKEDNVPSRNIIRLSICIMIPILQD</sequence>
<dbReference type="Proteomes" id="UP000659344">
    <property type="component" value="Unassembled WGS sequence"/>
</dbReference>
<reference evidence="2" key="1">
    <citation type="journal article" date="2019" name="Int. J. Syst. Evol. Microbiol.">
        <title>The Global Catalogue of Microorganisms (GCM) 10K type strain sequencing project: providing services to taxonomists for standard genome sequencing and annotation.</title>
        <authorList>
            <consortium name="The Broad Institute Genomics Platform"/>
            <consortium name="The Broad Institute Genome Sequencing Center for Infectious Disease"/>
            <person name="Wu L."/>
            <person name="Ma J."/>
        </authorList>
    </citation>
    <scope>NUCLEOTIDE SEQUENCE [LARGE SCALE GENOMIC DNA]</scope>
    <source>
        <strain evidence="2">CGMCC 1.12769</strain>
    </source>
</reference>
<name>A0ABQ1YEH0_9BACL</name>
<evidence type="ECO:0000313" key="2">
    <source>
        <dbReference type="Proteomes" id="UP000659344"/>
    </source>
</evidence>
<evidence type="ECO:0000313" key="1">
    <source>
        <dbReference type="EMBL" id="GGH21400.1"/>
    </source>
</evidence>
<comment type="caution">
    <text evidence="1">The sequence shown here is derived from an EMBL/GenBank/DDBJ whole genome shotgun (WGS) entry which is preliminary data.</text>
</comment>
<protein>
    <submittedName>
        <fullName evidence="1">Uncharacterized protein</fullName>
    </submittedName>
</protein>